<proteinExistence type="predicted"/>
<protein>
    <recommendedName>
        <fullName evidence="4">DYW domain-containing protein</fullName>
    </recommendedName>
</protein>
<evidence type="ECO:0000256" key="1">
    <source>
        <dbReference type="ARBA" id="ARBA00022737"/>
    </source>
</evidence>
<dbReference type="NCBIfam" id="TIGR00756">
    <property type="entry name" value="PPR"/>
    <property type="match status" value="3"/>
</dbReference>
<dbReference type="InterPro" id="IPR046849">
    <property type="entry name" value="E2_motif"/>
</dbReference>
<reference evidence="5" key="1">
    <citation type="submission" date="2024-10" db="EMBL/GenBank/DDBJ databases">
        <authorList>
            <person name="Ryan C."/>
        </authorList>
    </citation>
    <scope>NUCLEOTIDE SEQUENCE [LARGE SCALE GENOMIC DNA]</scope>
</reference>
<dbReference type="EMBL" id="OZ075128">
    <property type="protein sequence ID" value="CAL4958551.1"/>
    <property type="molecule type" value="Genomic_DNA"/>
</dbReference>
<evidence type="ECO:0000256" key="2">
    <source>
        <dbReference type="ARBA" id="ARBA00022946"/>
    </source>
</evidence>
<evidence type="ECO:0000256" key="3">
    <source>
        <dbReference type="PROSITE-ProRule" id="PRU00708"/>
    </source>
</evidence>
<dbReference type="InterPro" id="IPR046960">
    <property type="entry name" value="PPR_At4g14850-like_plant"/>
</dbReference>
<feature type="repeat" description="PPR" evidence="3">
    <location>
        <begin position="243"/>
        <end position="277"/>
    </location>
</feature>
<dbReference type="PANTHER" id="PTHR47926:SF492">
    <property type="entry name" value="DYW DOMAIN-CONTAINING PROTEIN"/>
    <property type="match status" value="1"/>
</dbReference>
<name>A0ABC8ZDB3_9POAL</name>
<feature type="repeat" description="PPR" evidence="3">
    <location>
        <begin position="106"/>
        <end position="140"/>
    </location>
</feature>
<dbReference type="FunFam" id="1.25.40.10:FF:000366">
    <property type="entry name" value="Pentatricopeptide (PPR) repeat-containing protein"/>
    <property type="match status" value="1"/>
</dbReference>
<dbReference type="Pfam" id="PF20430">
    <property type="entry name" value="Eplus_motif"/>
    <property type="match status" value="1"/>
</dbReference>
<dbReference type="InterPro" id="IPR046848">
    <property type="entry name" value="E_motif"/>
</dbReference>
<dbReference type="PROSITE" id="PS51375">
    <property type="entry name" value="PPR"/>
    <property type="match status" value="4"/>
</dbReference>
<dbReference type="Pfam" id="PF14432">
    <property type="entry name" value="DYW_deaminase"/>
    <property type="match status" value="1"/>
</dbReference>
<dbReference type="Pfam" id="PF01535">
    <property type="entry name" value="PPR"/>
    <property type="match status" value="2"/>
</dbReference>
<dbReference type="Pfam" id="PF13041">
    <property type="entry name" value="PPR_2"/>
    <property type="match status" value="2"/>
</dbReference>
<evidence type="ECO:0000313" key="6">
    <source>
        <dbReference type="Proteomes" id="UP001497457"/>
    </source>
</evidence>
<evidence type="ECO:0000313" key="5">
    <source>
        <dbReference type="EMBL" id="CAL4958551.1"/>
    </source>
</evidence>
<dbReference type="InterPro" id="IPR032867">
    <property type="entry name" value="DYW_dom"/>
</dbReference>
<dbReference type="InterPro" id="IPR002885">
    <property type="entry name" value="PPR_rpt"/>
</dbReference>
<evidence type="ECO:0000259" key="4">
    <source>
        <dbReference type="Pfam" id="PF14432"/>
    </source>
</evidence>
<sequence>MPERDTISWTAMIDGYVQAAQFKEALEMFREMQYSNVRADEFTMVSVITACAQLGALEMGEWVRVYMRRQGIEMDVFVGNALIDMYSKCGSVERALEVFKEMHSRDKFTWTAIILGLAVNGHGEEAIDMFHRMIRVSEAPDEVTFIGVLTACTHAGLVDKGREFFLSMIHSYKIAPNLVHYGCIIDLLGRAGKITEALETIDQMPMTPNATILGTLLAACRVHGNLDVGELVAQHLLELDPDNSMVYVLLSNMYAKSNRWEDVRRLRQSIMEKGIKKEPGCSLIEMNGMIHEFVAGDRSHPMSNEIYSKLGNIITDLKNVGYFPDVTEAFVEVAEEEKQKVIYWHSEKLAIAFALLSSEPNTVIRIVKNLRMCLDCHNAIKLISGLYGREVVVRDRTRFHHFRHGFCSCKDY</sequence>
<dbReference type="Pfam" id="PF20431">
    <property type="entry name" value="E_motif"/>
    <property type="match status" value="1"/>
</dbReference>
<feature type="repeat" description="PPR" evidence="3">
    <location>
        <begin position="75"/>
        <end position="105"/>
    </location>
</feature>
<feature type="repeat" description="PPR" evidence="3">
    <location>
        <begin position="5"/>
        <end position="39"/>
    </location>
</feature>
<dbReference type="Proteomes" id="UP001497457">
    <property type="component" value="Chromosome 18b"/>
</dbReference>
<gene>
    <name evidence="5" type="ORF">URODEC1_LOCUS43187</name>
</gene>
<dbReference type="Gene3D" id="1.25.40.10">
    <property type="entry name" value="Tetratricopeptide repeat domain"/>
    <property type="match status" value="2"/>
</dbReference>
<keyword evidence="6" id="KW-1185">Reference proteome</keyword>
<dbReference type="InterPro" id="IPR011990">
    <property type="entry name" value="TPR-like_helical_dom_sf"/>
</dbReference>
<keyword evidence="2" id="KW-0809">Transit peptide</keyword>
<dbReference type="AlphaFoldDB" id="A0ABC8ZDB3"/>
<keyword evidence="1" id="KW-0677">Repeat</keyword>
<dbReference type="FunFam" id="1.25.40.10:FF:001087">
    <property type="entry name" value="Pentatricopeptide repeat-containing protein, mitochondrial"/>
    <property type="match status" value="1"/>
</dbReference>
<dbReference type="PANTHER" id="PTHR47926">
    <property type="entry name" value="PENTATRICOPEPTIDE REPEAT-CONTAINING PROTEIN"/>
    <property type="match status" value="1"/>
</dbReference>
<feature type="domain" description="DYW" evidence="4">
    <location>
        <begin position="321"/>
        <end position="412"/>
    </location>
</feature>
<dbReference type="SUPFAM" id="SSF48452">
    <property type="entry name" value="TPR-like"/>
    <property type="match status" value="1"/>
</dbReference>
<accession>A0ABC8ZDB3</accession>
<organism evidence="5 6">
    <name type="scientific">Urochloa decumbens</name>
    <dbReference type="NCBI Taxonomy" id="240449"/>
    <lineage>
        <taxon>Eukaryota</taxon>
        <taxon>Viridiplantae</taxon>
        <taxon>Streptophyta</taxon>
        <taxon>Embryophyta</taxon>
        <taxon>Tracheophyta</taxon>
        <taxon>Spermatophyta</taxon>
        <taxon>Magnoliopsida</taxon>
        <taxon>Liliopsida</taxon>
        <taxon>Poales</taxon>
        <taxon>Poaceae</taxon>
        <taxon>PACMAD clade</taxon>
        <taxon>Panicoideae</taxon>
        <taxon>Panicodae</taxon>
        <taxon>Paniceae</taxon>
        <taxon>Melinidinae</taxon>
        <taxon>Urochloa</taxon>
    </lineage>
</organism>